<keyword evidence="1" id="KW-0150">Chloroplast</keyword>
<dbReference type="InterPro" id="IPR028909">
    <property type="entry name" value="bL21-like"/>
</dbReference>
<protein>
    <submittedName>
        <fullName evidence="1">Ribosomal protein L21</fullName>
    </submittedName>
</protein>
<keyword evidence="1" id="KW-0687">Ribonucleoprotein</keyword>
<reference evidence="1" key="1">
    <citation type="journal article" date="2017" name="Am. J. Bot.">
        <title>Plastome sequences of an ancient fern lineage reveal remarkable changes in gene content and architecture.</title>
        <authorList>
            <person name="Labiak P.H."/>
            <person name="Karol K.G."/>
        </authorList>
    </citation>
    <scope>NUCLEOTIDE SEQUENCE</scope>
</reference>
<dbReference type="GO" id="GO:0005840">
    <property type="term" value="C:ribosome"/>
    <property type="evidence" value="ECO:0007669"/>
    <property type="project" value="UniProtKB-KW"/>
</dbReference>
<proteinExistence type="predicted"/>
<keyword evidence="1" id="KW-0689">Ribosomal protein</keyword>
<organism evidence="1">
    <name type="scientific">Schizaea elegans</name>
    <dbReference type="NCBI Taxonomy" id="180990"/>
    <lineage>
        <taxon>Eukaryota</taxon>
        <taxon>Viridiplantae</taxon>
        <taxon>Streptophyta</taxon>
        <taxon>Embryophyta</taxon>
        <taxon>Tracheophyta</taxon>
        <taxon>Polypodiopsida</taxon>
        <taxon>Polypodiidae</taxon>
        <taxon>Schizaeales</taxon>
        <taxon>Schizaeaceae</taxon>
        <taxon>Schizaea</taxon>
    </lineage>
</organism>
<dbReference type="EMBL" id="KX258660">
    <property type="protein sequence ID" value="APT66014.1"/>
    <property type="molecule type" value="Genomic_DNA"/>
</dbReference>
<gene>
    <name evidence="1" type="primary">rpl21</name>
</gene>
<sequence length="121" mass="13693">MSRYAMIDVGGKQLRVEQNGSHDINPPALIRGDTSDSDFDTEVSIHRVLVIRFGSRIEIGRPWLDEATVRGRISRRCFGDKKLIGGVHSERDKDGTKKNSRYRQNQVRLLVDSILSDGKKV</sequence>
<dbReference type="AlphaFoldDB" id="A0A286QHC7"/>
<dbReference type="GO" id="GO:0005737">
    <property type="term" value="C:cytoplasm"/>
    <property type="evidence" value="ECO:0007669"/>
    <property type="project" value="UniProtKB-ARBA"/>
</dbReference>
<dbReference type="InterPro" id="IPR036164">
    <property type="entry name" value="bL21-like_sf"/>
</dbReference>
<dbReference type="RefSeq" id="YP_009424086.1">
    <property type="nucleotide sequence ID" value="NC_035807.1"/>
</dbReference>
<dbReference type="GeneID" id="33944137"/>
<dbReference type="GeneID" id="33944213"/>
<dbReference type="SUPFAM" id="SSF141091">
    <property type="entry name" value="L21p-like"/>
    <property type="match status" value="1"/>
</dbReference>
<geneLocation type="chloroplast" evidence="1"/>
<keyword evidence="1" id="KW-0934">Plastid</keyword>
<dbReference type="Pfam" id="PF00829">
    <property type="entry name" value="Ribosomal_L21p"/>
    <property type="match status" value="1"/>
</dbReference>
<dbReference type="EMBL" id="KX258660">
    <property type="protein sequence ID" value="APT66015.1"/>
    <property type="molecule type" value="Genomic_DNA"/>
</dbReference>
<accession>A0A286QHC7</accession>
<dbReference type="RefSeq" id="YP_009424099.1">
    <property type="nucleotide sequence ID" value="NC_035807.1"/>
</dbReference>
<name>A0A286QHC7_9MONI</name>
<evidence type="ECO:0000313" key="1">
    <source>
        <dbReference type="EMBL" id="APT66014.1"/>
    </source>
</evidence>